<gene>
    <name evidence="1" type="ORF">Cci01nite_17930</name>
</gene>
<dbReference type="AlphaFoldDB" id="A0A8J3KK91"/>
<keyword evidence="2" id="KW-1185">Reference proteome</keyword>
<dbReference type="InterPro" id="IPR012348">
    <property type="entry name" value="RNR-like"/>
</dbReference>
<dbReference type="RefSeq" id="WP_120319628.1">
    <property type="nucleotide sequence ID" value="NZ_BONH01000005.1"/>
</dbReference>
<evidence type="ECO:0000313" key="1">
    <source>
        <dbReference type="EMBL" id="GIF96699.1"/>
    </source>
</evidence>
<evidence type="ECO:0000313" key="2">
    <source>
        <dbReference type="Proteomes" id="UP000659904"/>
    </source>
</evidence>
<evidence type="ECO:0008006" key="3">
    <source>
        <dbReference type="Google" id="ProtNLM"/>
    </source>
</evidence>
<dbReference type="Pfam" id="PF11583">
    <property type="entry name" value="AurF"/>
    <property type="match status" value="1"/>
</dbReference>
<name>A0A8J3KK91_9ACTN</name>
<accession>A0A8J3KK91</accession>
<protein>
    <recommendedName>
        <fullName evidence="3">Para-aminobenzoate N-oxygenase AurF</fullName>
    </recommendedName>
</protein>
<reference evidence="1 2" key="1">
    <citation type="submission" date="2021-01" db="EMBL/GenBank/DDBJ databases">
        <title>Whole genome shotgun sequence of Catellatospora citrea NBRC 14495.</title>
        <authorList>
            <person name="Komaki H."/>
            <person name="Tamura T."/>
        </authorList>
    </citation>
    <scope>NUCLEOTIDE SEQUENCE [LARGE SCALE GENOMIC DNA]</scope>
    <source>
        <strain evidence="1 2">NBRC 14495</strain>
    </source>
</reference>
<dbReference type="EMBL" id="BONH01000005">
    <property type="protein sequence ID" value="GIF96699.1"/>
    <property type="molecule type" value="Genomic_DNA"/>
</dbReference>
<dbReference type="InterPro" id="IPR025859">
    <property type="entry name" value="AurF/CmlI"/>
</dbReference>
<sequence>MSALASALAQVSQTADRLSRLSVRAHQNPYTLVDWPSAVDPERDWFSTPEYVSLHGTAVWAALDDGARHRVAFHEAAGFYSLNIHGEKTLIQGLAARLYRTDLAGAAGYLHHFLDEENKHSVYFGGFCTRYARVHRSRQAPWRTDRPRDVDDFLFFAKTLIFEEIVDHYNRVQARDTRLHPLARFINDNHHREEARHLVFGRRLVTELWREGDWDAPTAAEIRDDLARFVTATWREYYHPDVYADAGLDDPWELAEAAWSAPDQRAHRRRVSADCLRFLAAAGILTEEPADAF</sequence>
<dbReference type="InterPro" id="IPR009078">
    <property type="entry name" value="Ferritin-like_SF"/>
</dbReference>
<dbReference type="Proteomes" id="UP000659904">
    <property type="component" value="Unassembled WGS sequence"/>
</dbReference>
<dbReference type="SUPFAM" id="SSF47240">
    <property type="entry name" value="Ferritin-like"/>
    <property type="match status" value="1"/>
</dbReference>
<organism evidence="1 2">
    <name type="scientific">Catellatospora citrea</name>
    <dbReference type="NCBI Taxonomy" id="53366"/>
    <lineage>
        <taxon>Bacteria</taxon>
        <taxon>Bacillati</taxon>
        <taxon>Actinomycetota</taxon>
        <taxon>Actinomycetes</taxon>
        <taxon>Micromonosporales</taxon>
        <taxon>Micromonosporaceae</taxon>
        <taxon>Catellatospora</taxon>
    </lineage>
</organism>
<dbReference type="Gene3D" id="1.10.620.20">
    <property type="entry name" value="Ribonucleotide Reductase, subunit A"/>
    <property type="match status" value="1"/>
</dbReference>
<comment type="caution">
    <text evidence="1">The sequence shown here is derived from an EMBL/GenBank/DDBJ whole genome shotgun (WGS) entry which is preliminary data.</text>
</comment>
<dbReference type="GO" id="GO:0016491">
    <property type="term" value="F:oxidoreductase activity"/>
    <property type="evidence" value="ECO:0007669"/>
    <property type="project" value="InterPro"/>
</dbReference>
<proteinExistence type="predicted"/>